<keyword evidence="1" id="KW-0472">Membrane</keyword>
<organism evidence="2 3">
    <name type="scientific">Hibiscus syriacus</name>
    <name type="common">Rose of Sharon</name>
    <dbReference type="NCBI Taxonomy" id="106335"/>
    <lineage>
        <taxon>Eukaryota</taxon>
        <taxon>Viridiplantae</taxon>
        <taxon>Streptophyta</taxon>
        <taxon>Embryophyta</taxon>
        <taxon>Tracheophyta</taxon>
        <taxon>Spermatophyta</taxon>
        <taxon>Magnoliopsida</taxon>
        <taxon>eudicotyledons</taxon>
        <taxon>Gunneridae</taxon>
        <taxon>Pentapetalae</taxon>
        <taxon>rosids</taxon>
        <taxon>malvids</taxon>
        <taxon>Malvales</taxon>
        <taxon>Malvaceae</taxon>
        <taxon>Malvoideae</taxon>
        <taxon>Hibiscus</taxon>
    </lineage>
</organism>
<feature type="transmembrane region" description="Helical" evidence="1">
    <location>
        <begin position="15"/>
        <end position="33"/>
    </location>
</feature>
<dbReference type="Proteomes" id="UP000436088">
    <property type="component" value="Unassembled WGS sequence"/>
</dbReference>
<dbReference type="SUPFAM" id="SSF52540">
    <property type="entry name" value="P-loop containing nucleoside triphosphate hydrolases"/>
    <property type="match status" value="1"/>
</dbReference>
<evidence type="ECO:0000313" key="2">
    <source>
        <dbReference type="EMBL" id="KAE8708469.1"/>
    </source>
</evidence>
<comment type="caution">
    <text evidence="2">The sequence shown here is derived from an EMBL/GenBank/DDBJ whole genome shotgun (WGS) entry which is preliminary data.</text>
</comment>
<dbReference type="InterPro" id="IPR027417">
    <property type="entry name" value="P-loop_NTPase"/>
</dbReference>
<protein>
    <submittedName>
        <fullName evidence="2">Ras-related protein Rab5</fullName>
    </submittedName>
</protein>
<reference evidence="2" key="1">
    <citation type="submission" date="2019-09" db="EMBL/GenBank/DDBJ databases">
        <title>Draft genome information of white flower Hibiscus syriacus.</title>
        <authorList>
            <person name="Kim Y.-M."/>
        </authorList>
    </citation>
    <scope>NUCLEOTIDE SEQUENCE [LARGE SCALE GENOMIC DNA]</scope>
    <source>
        <strain evidence="2">YM2019G1</strain>
    </source>
</reference>
<dbReference type="InterPro" id="IPR001806">
    <property type="entry name" value="Small_GTPase"/>
</dbReference>
<keyword evidence="3" id="KW-1185">Reference proteome</keyword>
<evidence type="ECO:0000313" key="3">
    <source>
        <dbReference type="Proteomes" id="UP000436088"/>
    </source>
</evidence>
<keyword evidence="1" id="KW-1133">Transmembrane helix</keyword>
<evidence type="ECO:0000256" key="1">
    <source>
        <dbReference type="SAM" id="Phobius"/>
    </source>
</evidence>
<dbReference type="GO" id="GO:0003924">
    <property type="term" value="F:GTPase activity"/>
    <property type="evidence" value="ECO:0007669"/>
    <property type="project" value="InterPro"/>
</dbReference>
<dbReference type="Pfam" id="PF00071">
    <property type="entry name" value="Ras"/>
    <property type="match status" value="1"/>
</dbReference>
<proteinExistence type="predicted"/>
<name>A0A6A3B083_HIBSY</name>
<accession>A0A6A3B083</accession>
<dbReference type="AlphaFoldDB" id="A0A6A3B083"/>
<dbReference type="GO" id="GO:0005525">
    <property type="term" value="F:GTP binding"/>
    <property type="evidence" value="ECO:0007669"/>
    <property type="project" value="InterPro"/>
</dbReference>
<sequence length="154" mass="17003">MEPCSMWAACPSKGAFRIGVLCTILIPIAKVMVKRLKRTQNGPNEEHITINSLLCADLPTHSISVPSSSGNPNLIMYKVDLEEKGKVGNEEGELYAKENGLTFLETSAKTAHNVNGLFYEIAKRLVKAAPSRPTRMRLHSRPRQSGRMLFCCSS</sequence>
<dbReference type="EMBL" id="VEPZ02000941">
    <property type="protein sequence ID" value="KAE8708469.1"/>
    <property type="molecule type" value="Genomic_DNA"/>
</dbReference>
<dbReference type="Gene3D" id="3.40.50.300">
    <property type="entry name" value="P-loop containing nucleotide triphosphate hydrolases"/>
    <property type="match status" value="1"/>
</dbReference>
<keyword evidence="1" id="KW-0812">Transmembrane</keyword>
<gene>
    <name evidence="2" type="ORF">F3Y22_tig00110339pilonHSYRG00134</name>
</gene>